<evidence type="ECO:0000313" key="8">
    <source>
        <dbReference type="Proteomes" id="UP000541136"/>
    </source>
</evidence>
<dbReference type="PANTHER" id="PTHR30482">
    <property type="entry name" value="HIGH-AFFINITY BRANCHED-CHAIN AMINO ACID TRANSPORT SYSTEM PERMEASE"/>
    <property type="match status" value="1"/>
</dbReference>
<dbReference type="EMBL" id="JACHIB010000004">
    <property type="protein sequence ID" value="MBB6082920.1"/>
    <property type="molecule type" value="Genomic_DNA"/>
</dbReference>
<dbReference type="GO" id="GO:0005886">
    <property type="term" value="C:plasma membrane"/>
    <property type="evidence" value="ECO:0007669"/>
    <property type="project" value="UniProtKB-SubCell"/>
</dbReference>
<evidence type="ECO:0000313" key="7">
    <source>
        <dbReference type="EMBL" id="MBB6082920.1"/>
    </source>
</evidence>
<feature type="transmembrane region" description="Helical" evidence="6">
    <location>
        <begin position="379"/>
        <end position="399"/>
    </location>
</feature>
<dbReference type="PANTHER" id="PTHR30482:SF17">
    <property type="entry name" value="ABC TRANSPORTER ATP-BINDING PROTEIN"/>
    <property type="match status" value="1"/>
</dbReference>
<accession>A0A7W9TLI7</accession>
<protein>
    <submittedName>
        <fullName evidence="7">Branched-chain amino acid transport system permease protein</fullName>
    </submittedName>
</protein>
<proteinExistence type="predicted"/>
<gene>
    <name evidence="7" type="ORF">HNR28_000949</name>
</gene>
<comment type="caution">
    <text evidence="7">The sequence shown here is derived from an EMBL/GenBank/DDBJ whole genome shotgun (WGS) entry which is preliminary data.</text>
</comment>
<dbReference type="Pfam" id="PF02653">
    <property type="entry name" value="BPD_transp_2"/>
    <property type="match status" value="1"/>
</dbReference>
<comment type="subcellular location">
    <subcellularLocation>
        <location evidence="1">Cell membrane</location>
        <topology evidence="1">Multi-pass membrane protein</topology>
    </subcellularLocation>
</comment>
<feature type="transmembrane region" description="Helical" evidence="6">
    <location>
        <begin position="248"/>
        <end position="275"/>
    </location>
</feature>
<keyword evidence="4 6" id="KW-1133">Transmembrane helix</keyword>
<reference evidence="7 8" key="1">
    <citation type="submission" date="2020-08" db="EMBL/GenBank/DDBJ databases">
        <title>Genomic Encyclopedia of Type Strains, Phase IV (KMG-IV): sequencing the most valuable type-strain genomes for metagenomic binning, comparative biology and taxonomic classification.</title>
        <authorList>
            <person name="Goeker M."/>
        </authorList>
    </citation>
    <scope>NUCLEOTIDE SEQUENCE [LARGE SCALE GENOMIC DNA]</scope>
    <source>
        <strain evidence="7 8">DSM 12141</strain>
    </source>
</reference>
<keyword evidence="3 6" id="KW-0812">Transmembrane</keyword>
<dbReference type="CDD" id="cd06581">
    <property type="entry name" value="TM_PBP1_LivM_like"/>
    <property type="match status" value="1"/>
</dbReference>
<evidence type="ECO:0000256" key="5">
    <source>
        <dbReference type="ARBA" id="ARBA00023136"/>
    </source>
</evidence>
<dbReference type="GO" id="GO:0015658">
    <property type="term" value="F:branched-chain amino acid transmembrane transporter activity"/>
    <property type="evidence" value="ECO:0007669"/>
    <property type="project" value="InterPro"/>
</dbReference>
<evidence type="ECO:0000256" key="1">
    <source>
        <dbReference type="ARBA" id="ARBA00004651"/>
    </source>
</evidence>
<dbReference type="AlphaFoldDB" id="A0A7W9TLI7"/>
<dbReference type="RefSeq" id="WP_043681278.1">
    <property type="nucleotide sequence ID" value="NZ_JACHIB010000004.1"/>
</dbReference>
<organism evidence="7 8">
    <name type="scientific">Castellaniella defragrans</name>
    <name type="common">Alcaligenes defragrans</name>
    <dbReference type="NCBI Taxonomy" id="75697"/>
    <lineage>
        <taxon>Bacteria</taxon>
        <taxon>Pseudomonadati</taxon>
        <taxon>Pseudomonadota</taxon>
        <taxon>Betaproteobacteria</taxon>
        <taxon>Burkholderiales</taxon>
        <taxon>Alcaligenaceae</taxon>
        <taxon>Castellaniella</taxon>
    </lineage>
</organism>
<evidence type="ECO:0000256" key="2">
    <source>
        <dbReference type="ARBA" id="ARBA00022475"/>
    </source>
</evidence>
<keyword evidence="2" id="KW-1003">Cell membrane</keyword>
<name>A0A7W9TLI7_CASDE</name>
<feature type="transmembrane region" description="Helical" evidence="6">
    <location>
        <begin position="209"/>
        <end position="228"/>
    </location>
</feature>
<sequence>MKSIHATTLLALLALLLFVPPYLPTTLVNAGIQMLIAALFATAFNVLAGQGGMLSFGHSAYFAIGTFATIHAMNAVEAIAGFPTPLLPLAGFVGGGLLGVAAGWFSTQRSGVYFAMVTLALAELLHALAPHLSGIFGGEGGVSAMRMPAWGLTFGSSIEVYYLTLFWAALGIALLYYFTRTPLGRLCEGLRENTHRLGFLGYDVHRLRLMVFTISAAFSGLAGALLAMSNEAANYVLFDMNLSAQVVLNAYIGGIGAFFGPALGAAVMTFFGYAVSDLTRTWLLYQGVIFVLVMMFMPAGLFSIGRWWRTHRDRHSPGRLGAVFAGWACGCLLAAAGLVFLVEMLAVVLAQDYQSLLVAGQPWPAVALFGLNLRPGQFLVWLAPLLLIALGVVWVLWVGRRWAALREEYAS</sequence>
<keyword evidence="5 6" id="KW-0472">Membrane</keyword>
<evidence type="ECO:0000256" key="4">
    <source>
        <dbReference type="ARBA" id="ARBA00022989"/>
    </source>
</evidence>
<dbReference type="InterPro" id="IPR043428">
    <property type="entry name" value="LivM-like"/>
</dbReference>
<dbReference type="InterPro" id="IPR001851">
    <property type="entry name" value="ABC_transp_permease"/>
</dbReference>
<evidence type="ECO:0000256" key="3">
    <source>
        <dbReference type="ARBA" id="ARBA00022692"/>
    </source>
</evidence>
<feature type="transmembrane region" description="Helical" evidence="6">
    <location>
        <begin position="31"/>
        <end position="48"/>
    </location>
</feature>
<feature type="transmembrane region" description="Helical" evidence="6">
    <location>
        <begin position="86"/>
        <end position="105"/>
    </location>
</feature>
<feature type="transmembrane region" description="Helical" evidence="6">
    <location>
        <begin position="324"/>
        <end position="349"/>
    </location>
</feature>
<evidence type="ECO:0000256" key="6">
    <source>
        <dbReference type="SAM" id="Phobius"/>
    </source>
</evidence>
<feature type="transmembrane region" description="Helical" evidence="6">
    <location>
        <begin position="112"/>
        <end position="129"/>
    </location>
</feature>
<feature type="transmembrane region" description="Helical" evidence="6">
    <location>
        <begin position="282"/>
        <end position="304"/>
    </location>
</feature>
<feature type="transmembrane region" description="Helical" evidence="6">
    <location>
        <begin position="160"/>
        <end position="178"/>
    </location>
</feature>
<dbReference type="Proteomes" id="UP000541136">
    <property type="component" value="Unassembled WGS sequence"/>
</dbReference>